<evidence type="ECO:0000259" key="2">
    <source>
        <dbReference type="Pfam" id="PF03959"/>
    </source>
</evidence>
<keyword evidence="1" id="KW-0812">Transmembrane</keyword>
<dbReference type="Proteomes" id="UP000095468">
    <property type="component" value="Unassembled WGS sequence"/>
</dbReference>
<proteinExistence type="predicted"/>
<evidence type="ECO:0000259" key="3">
    <source>
        <dbReference type="Pfam" id="PF12146"/>
    </source>
</evidence>
<dbReference type="AlphaFoldDB" id="A0A173XTA0"/>
<keyword evidence="1" id="KW-1133">Transmembrane helix</keyword>
<dbReference type="Pfam" id="PF03959">
    <property type="entry name" value="FSH1"/>
    <property type="match status" value="1"/>
</dbReference>
<feature type="domain" description="Serine aminopeptidase S33" evidence="3">
    <location>
        <begin position="105"/>
        <end position="201"/>
    </location>
</feature>
<name>A0A173XTA0_9ACTN</name>
<dbReference type="InterPro" id="IPR029058">
    <property type="entry name" value="AB_hydrolase_fold"/>
</dbReference>
<dbReference type="InterPro" id="IPR005645">
    <property type="entry name" value="FSH-like_dom"/>
</dbReference>
<dbReference type="InterPro" id="IPR052920">
    <property type="entry name" value="DNA-binding_regulatory"/>
</dbReference>
<keyword evidence="1" id="KW-0472">Membrane</keyword>
<gene>
    <name evidence="4" type="ORF">ERS852381_00353</name>
</gene>
<sequence length="321" mass="35682">MAQNARSHRKLKIAGIVAPVVVVALLGFAGNFLFDFALNPRAPYTMKMMQDSKNDKEGEQPDAEDTEARAWFKENRKSSNLTADDGTELAAWYFAASESTHDYAVCLHGYTNEPIGMARYAKRFHDRGMNVLAPAARAHERSGGDYIGMGWPERLDIVAWIERIVQADPKARILVFGESMGAATAMNVAGESLPANVKCIIEDCGYTSVWDEFSLQLKDVFGLPSYPLLDVANLVCNVRAGYDFHKASSVEQLKHATVPMLFIHGDQDTFVPYSMLDQNYDACASKVKQKLTIHGATHAKSAQVDPELYWNTVDDFLDKNF</sequence>
<organism evidence="4 5">
    <name type="scientific">Collinsella aerofaciens</name>
    <dbReference type="NCBI Taxonomy" id="74426"/>
    <lineage>
        <taxon>Bacteria</taxon>
        <taxon>Bacillati</taxon>
        <taxon>Actinomycetota</taxon>
        <taxon>Coriobacteriia</taxon>
        <taxon>Coriobacteriales</taxon>
        <taxon>Coriobacteriaceae</taxon>
        <taxon>Collinsella</taxon>
    </lineage>
</organism>
<dbReference type="PANTHER" id="PTHR43358">
    <property type="entry name" value="ALPHA/BETA-HYDROLASE"/>
    <property type="match status" value="1"/>
</dbReference>
<protein>
    <submittedName>
        <fullName evidence="4">Esterase/lipase</fullName>
    </submittedName>
</protein>
<evidence type="ECO:0000313" key="4">
    <source>
        <dbReference type="EMBL" id="CUN53785.1"/>
    </source>
</evidence>
<feature type="transmembrane region" description="Helical" evidence="1">
    <location>
        <begin position="12"/>
        <end position="34"/>
    </location>
</feature>
<dbReference type="EMBL" id="CYYP01000002">
    <property type="protein sequence ID" value="CUN53785.1"/>
    <property type="molecule type" value="Genomic_DNA"/>
</dbReference>
<dbReference type="Gene3D" id="3.40.50.1820">
    <property type="entry name" value="alpha/beta hydrolase"/>
    <property type="match status" value="1"/>
</dbReference>
<dbReference type="Pfam" id="PF12146">
    <property type="entry name" value="Hydrolase_4"/>
    <property type="match status" value="1"/>
</dbReference>
<dbReference type="SUPFAM" id="SSF53474">
    <property type="entry name" value="alpha/beta-Hydrolases"/>
    <property type="match status" value="1"/>
</dbReference>
<dbReference type="InterPro" id="IPR022742">
    <property type="entry name" value="Hydrolase_4"/>
</dbReference>
<feature type="domain" description="Serine hydrolase" evidence="2">
    <location>
        <begin position="241"/>
        <end position="298"/>
    </location>
</feature>
<dbReference type="PANTHER" id="PTHR43358:SF4">
    <property type="entry name" value="ALPHA_BETA HYDROLASE FOLD-1 DOMAIN-CONTAINING PROTEIN"/>
    <property type="match status" value="1"/>
</dbReference>
<dbReference type="RefSeq" id="WP_055285344.1">
    <property type="nucleotide sequence ID" value="NZ_CYYP01000002.1"/>
</dbReference>
<reference evidence="4 5" key="1">
    <citation type="submission" date="2015-09" db="EMBL/GenBank/DDBJ databases">
        <authorList>
            <consortium name="Pathogen Informatics"/>
        </authorList>
    </citation>
    <scope>NUCLEOTIDE SEQUENCE [LARGE SCALE GENOMIC DNA]</scope>
    <source>
        <strain evidence="4 5">2789STDY5608823</strain>
    </source>
</reference>
<evidence type="ECO:0000313" key="5">
    <source>
        <dbReference type="Proteomes" id="UP000095468"/>
    </source>
</evidence>
<accession>A0A173XTA0</accession>
<evidence type="ECO:0000256" key="1">
    <source>
        <dbReference type="SAM" id="Phobius"/>
    </source>
</evidence>